<reference evidence="2 3" key="2">
    <citation type="journal article" date="2015" name="PLoS ONE">
        <title>Whole-Genome Optical Mapping and Finished Genome Sequence of Sphingobacterium deserti sp. nov., a New Species Isolated from the Western Desert of China.</title>
        <authorList>
            <person name="Teng C."/>
            <person name="Zhou Z."/>
            <person name="Molnar I."/>
            <person name="Li X."/>
            <person name="Tang R."/>
            <person name="Chen M."/>
            <person name="Wang L."/>
            <person name="Su S."/>
            <person name="Zhang W."/>
            <person name="Lin M."/>
        </authorList>
    </citation>
    <scope>NUCLEOTIDE SEQUENCE [LARGE SCALE GENOMIC DNA]</scope>
    <source>
        <strain evidence="3">ACCC05744</strain>
    </source>
</reference>
<evidence type="ECO:0000256" key="1">
    <source>
        <dbReference type="SAM" id="Phobius"/>
    </source>
</evidence>
<feature type="transmembrane region" description="Helical" evidence="1">
    <location>
        <begin position="7"/>
        <end position="25"/>
    </location>
</feature>
<accession>A0A0B8SZ62</accession>
<keyword evidence="1" id="KW-1133">Transmembrane helix</keyword>
<keyword evidence="1" id="KW-0812">Transmembrane</keyword>
<dbReference type="Proteomes" id="UP000031802">
    <property type="component" value="Unassembled WGS sequence"/>
</dbReference>
<keyword evidence="1" id="KW-0472">Membrane</keyword>
<dbReference type="STRING" id="1229276.DI53_3369"/>
<keyword evidence="3" id="KW-1185">Reference proteome</keyword>
<proteinExistence type="predicted"/>
<dbReference type="AlphaFoldDB" id="A0A0B8SZ62"/>
<gene>
    <name evidence="2" type="ORF">DI53_3369</name>
</gene>
<reference evidence="3" key="1">
    <citation type="submission" date="2014-04" db="EMBL/GenBank/DDBJ databases">
        <title>Whole-Genome optical mapping and complete genome sequence of Sphingobacterium deserti sp. nov., a new spaces isolated from desert in the west of China.</title>
        <authorList>
            <person name="Teng C."/>
            <person name="Zhou Z."/>
            <person name="Li X."/>
            <person name="Chen M."/>
            <person name="Lin M."/>
            <person name="Wang L."/>
            <person name="Su S."/>
            <person name="Zhang C."/>
            <person name="Zhang W."/>
        </authorList>
    </citation>
    <scope>NUCLEOTIDE SEQUENCE [LARGE SCALE GENOMIC DNA]</scope>
    <source>
        <strain evidence="3">ACCC05744</strain>
    </source>
</reference>
<comment type="caution">
    <text evidence="2">The sequence shown here is derived from an EMBL/GenBank/DDBJ whole genome shotgun (WGS) entry which is preliminary data.</text>
</comment>
<sequence>MWVLDKLTHLNLGLVYLSLYLQYLLSNKHEWLYITFCYYRFYFAYILHH</sequence>
<evidence type="ECO:0000313" key="2">
    <source>
        <dbReference type="EMBL" id="KGE12932.1"/>
    </source>
</evidence>
<evidence type="ECO:0000313" key="3">
    <source>
        <dbReference type="Proteomes" id="UP000031802"/>
    </source>
</evidence>
<name>A0A0B8SZ62_9SPHI</name>
<protein>
    <submittedName>
        <fullName evidence="2">Uncharacterized protein</fullName>
    </submittedName>
</protein>
<organism evidence="2 3">
    <name type="scientific">Sphingobacterium deserti</name>
    <dbReference type="NCBI Taxonomy" id="1229276"/>
    <lineage>
        <taxon>Bacteria</taxon>
        <taxon>Pseudomonadati</taxon>
        <taxon>Bacteroidota</taxon>
        <taxon>Sphingobacteriia</taxon>
        <taxon>Sphingobacteriales</taxon>
        <taxon>Sphingobacteriaceae</taxon>
        <taxon>Sphingobacterium</taxon>
    </lineage>
</organism>
<feature type="transmembrane region" description="Helical" evidence="1">
    <location>
        <begin position="31"/>
        <end position="48"/>
    </location>
</feature>
<dbReference type="EMBL" id="JJMU01000062">
    <property type="protein sequence ID" value="KGE12932.1"/>
    <property type="molecule type" value="Genomic_DNA"/>
</dbReference>